<dbReference type="InterPro" id="IPR036628">
    <property type="entry name" value="Clp_N_dom_sf"/>
</dbReference>
<dbReference type="OrthoDB" id="3290891at2"/>
<evidence type="ECO:0000256" key="1">
    <source>
        <dbReference type="PROSITE-ProRule" id="PRU01251"/>
    </source>
</evidence>
<evidence type="ECO:0000259" key="2">
    <source>
        <dbReference type="PROSITE" id="PS51903"/>
    </source>
</evidence>
<dbReference type="SUPFAM" id="SSF81923">
    <property type="entry name" value="Double Clp-N motif"/>
    <property type="match status" value="2"/>
</dbReference>
<comment type="caution">
    <text evidence="3">The sequence shown here is derived from an EMBL/GenBank/DDBJ whole genome shotgun (WGS) entry which is preliminary data.</text>
</comment>
<dbReference type="Proteomes" id="UP000287547">
    <property type="component" value="Unassembled WGS sequence"/>
</dbReference>
<dbReference type="Pfam" id="PF02861">
    <property type="entry name" value="Clp_N"/>
    <property type="match status" value="2"/>
</dbReference>
<organism evidence="3 4">
    <name type="scientific">Kibdelosporangium aridum</name>
    <dbReference type="NCBI Taxonomy" id="2030"/>
    <lineage>
        <taxon>Bacteria</taxon>
        <taxon>Bacillati</taxon>
        <taxon>Actinomycetota</taxon>
        <taxon>Actinomycetes</taxon>
        <taxon>Pseudonocardiales</taxon>
        <taxon>Pseudonocardiaceae</taxon>
        <taxon>Kibdelosporangium</taxon>
    </lineage>
</organism>
<feature type="domain" description="Clp R" evidence="2">
    <location>
        <begin position="54"/>
        <end position="192"/>
    </location>
</feature>
<evidence type="ECO:0000313" key="3">
    <source>
        <dbReference type="EMBL" id="RSM80703.1"/>
    </source>
</evidence>
<dbReference type="InterPro" id="IPR044217">
    <property type="entry name" value="CLPT1/2"/>
</dbReference>
<keyword evidence="1" id="KW-0677">Repeat</keyword>
<dbReference type="PANTHER" id="PTHR47016:SF5">
    <property type="entry name" value="CLP DOMAIN SUPERFAMILY PROTEIN"/>
    <property type="match status" value="1"/>
</dbReference>
<dbReference type="PROSITE" id="PS51903">
    <property type="entry name" value="CLP_R"/>
    <property type="match status" value="1"/>
</dbReference>
<proteinExistence type="predicted"/>
<protein>
    <submittedName>
        <fullName evidence="3">Peptidase</fullName>
    </submittedName>
</protein>
<evidence type="ECO:0000313" key="4">
    <source>
        <dbReference type="Proteomes" id="UP000287547"/>
    </source>
</evidence>
<reference evidence="3 4" key="1">
    <citation type="submission" date="2018-05" db="EMBL/GenBank/DDBJ databases">
        <title>Evolution of GPA BGCs.</title>
        <authorList>
            <person name="Waglechner N."/>
            <person name="Wright G.D."/>
        </authorList>
    </citation>
    <scope>NUCLEOTIDE SEQUENCE [LARGE SCALE GENOMIC DNA]</scope>
    <source>
        <strain evidence="3 4">A82846</strain>
    </source>
</reference>
<dbReference type="Gene3D" id="1.10.1780.10">
    <property type="entry name" value="Clp, N-terminal domain"/>
    <property type="match status" value="1"/>
</dbReference>
<dbReference type="RefSeq" id="WP_037262670.1">
    <property type="nucleotide sequence ID" value="NZ_QHKI01000028.1"/>
</dbReference>
<accession>A0A428Z3J9</accession>
<name>A0A428Z3J9_KIBAR</name>
<dbReference type="EMBL" id="QHKI01000028">
    <property type="protein sequence ID" value="RSM80703.1"/>
    <property type="molecule type" value="Genomic_DNA"/>
</dbReference>
<gene>
    <name evidence="3" type="ORF">DMH04_29695</name>
</gene>
<dbReference type="AlphaFoldDB" id="A0A428Z3J9"/>
<dbReference type="PANTHER" id="PTHR47016">
    <property type="entry name" value="ATP-DEPENDENT CLP PROTEASE ATP-BINDING SUBUNIT CLPT1, CHLOROPLASTIC"/>
    <property type="match status" value="1"/>
</dbReference>
<dbReference type="InterPro" id="IPR004176">
    <property type="entry name" value="Clp_R_N"/>
</dbReference>
<sequence>MPKVNVYLPDELADAVKAAALPVSAICQRALEQSVRRVTAIRAMTLTDLDDSQLSQFTERTRTVIRLAVERAAGTPSVDTEHLLAGILTEGTNLALHVLRAMEIDPALVQNALAARLPAAEGDLPTRFSNFASNALELTVTEALSLGHNYVGCEHLLLGLLSEPGGVAGDLLRELGVDLRTTRRTVVAALTGYQHLRAQPGNDPVLAAVRAELKPIVERIERLEQQASSK</sequence>